<evidence type="ECO:0000313" key="5">
    <source>
        <dbReference type="EMBL" id="PZC76372.1"/>
    </source>
</evidence>
<protein>
    <recommendedName>
        <fullName evidence="1">gamma-glutamylcyclotransferase</fullName>
        <ecNumber evidence="1">4.3.2.9</ecNumber>
    </recommendedName>
</protein>
<keyword evidence="6" id="KW-1185">Reference proteome</keyword>
<dbReference type="PANTHER" id="PTHR12935">
    <property type="entry name" value="GAMMA-GLUTAMYLCYCLOTRANSFERASE"/>
    <property type="match status" value="1"/>
</dbReference>
<name>A0A2W1BMS6_HELAM</name>
<accession>A0A2W1BMS6</accession>
<keyword evidence="2" id="KW-0456">Lyase</keyword>
<evidence type="ECO:0000256" key="2">
    <source>
        <dbReference type="ARBA" id="ARBA00023239"/>
    </source>
</evidence>
<reference evidence="5 6" key="1">
    <citation type="journal article" date="2017" name="BMC Biol.">
        <title>Genomic innovations, transcriptional plasticity and gene loss underlying the evolution and divergence of two highly polyphagous and invasive Helicoverpa pest species.</title>
        <authorList>
            <person name="Pearce S.L."/>
            <person name="Clarke D.F."/>
            <person name="East P.D."/>
            <person name="Elfekih S."/>
            <person name="Gordon K.H."/>
            <person name="Jermiin L.S."/>
            <person name="McGaughran A."/>
            <person name="Oakeshott J.G."/>
            <person name="Papanikolaou A."/>
            <person name="Perera O.P."/>
            <person name="Rane R.V."/>
            <person name="Richards S."/>
            <person name="Tay W.T."/>
            <person name="Walsh T.K."/>
            <person name="Anderson A."/>
            <person name="Anderson C.J."/>
            <person name="Asgari S."/>
            <person name="Board P.G."/>
            <person name="Bretschneider A."/>
            <person name="Campbell P.M."/>
            <person name="Chertemps T."/>
            <person name="Christeller J.T."/>
            <person name="Coppin C.W."/>
            <person name="Downes S.J."/>
            <person name="Duan G."/>
            <person name="Farnsworth C.A."/>
            <person name="Good R.T."/>
            <person name="Han L.B."/>
            <person name="Han Y.C."/>
            <person name="Hatje K."/>
            <person name="Horne I."/>
            <person name="Huang Y.P."/>
            <person name="Hughes D.S."/>
            <person name="Jacquin-Joly E."/>
            <person name="James W."/>
            <person name="Jhangiani S."/>
            <person name="Kollmar M."/>
            <person name="Kuwar S.S."/>
            <person name="Li S."/>
            <person name="Liu N.Y."/>
            <person name="Maibeche M.T."/>
            <person name="Miller J.R."/>
            <person name="Montagne N."/>
            <person name="Perry T."/>
            <person name="Qu J."/>
            <person name="Song S.V."/>
            <person name="Sutton G.G."/>
            <person name="Vogel H."/>
            <person name="Walenz B.P."/>
            <person name="Xu W."/>
            <person name="Zhang H.J."/>
            <person name="Zou Z."/>
            <person name="Batterham P."/>
            <person name="Edwards O.R."/>
            <person name="Feyereisen R."/>
            <person name="Gibbs R.A."/>
            <person name="Heckel D.G."/>
            <person name="McGrath A."/>
            <person name="Robin C."/>
            <person name="Scherer S.E."/>
            <person name="Worley K.C."/>
            <person name="Wu Y.D."/>
        </authorList>
    </citation>
    <scope>NUCLEOTIDE SEQUENCE [LARGE SCALE GENOMIC DNA]</scope>
    <source>
        <strain evidence="5">Harm_GR_Male_#8</strain>
        <tissue evidence="5">Whole organism</tissue>
    </source>
</reference>
<dbReference type="GO" id="GO:0003839">
    <property type="term" value="F:gamma-glutamylcyclotransferase activity"/>
    <property type="evidence" value="ECO:0007669"/>
    <property type="project" value="UniProtKB-EC"/>
</dbReference>
<dbReference type="EMBL" id="KZ149960">
    <property type="protein sequence ID" value="PZC76372.1"/>
    <property type="molecule type" value="Genomic_DNA"/>
</dbReference>
<evidence type="ECO:0000256" key="1">
    <source>
        <dbReference type="ARBA" id="ARBA00012346"/>
    </source>
</evidence>
<evidence type="ECO:0000313" key="6">
    <source>
        <dbReference type="Proteomes" id="UP000249218"/>
    </source>
</evidence>
<evidence type="ECO:0000256" key="4">
    <source>
        <dbReference type="SAM" id="MobiDB-lite"/>
    </source>
</evidence>
<dbReference type="EC" id="4.3.2.9" evidence="1"/>
<dbReference type="Pfam" id="PF13772">
    <property type="entry name" value="AIG2_2"/>
    <property type="match status" value="1"/>
</dbReference>
<dbReference type="AlphaFoldDB" id="A0A2W1BMS6"/>
<dbReference type="PANTHER" id="PTHR12935:SF0">
    <property type="entry name" value="GAMMA-GLUTAMYLCYCLOTRANSFERASE"/>
    <property type="match status" value="1"/>
</dbReference>
<dbReference type="Proteomes" id="UP000249218">
    <property type="component" value="Unassembled WGS sequence"/>
</dbReference>
<sequence>MIKSEIHKPDTFLYFAYGANLLKFQIRMHNPSAEFVSIARLDNYRLDFLKYSQFWGGPVGTIVPTANAHVWGVIWRLHKDDLENLDNQKDIDTRKFYVKYLEVLTPYMGTFRCRTYIQKVNPLPRGNRDVIPVERWPSWSYKTVILMGAREHGLPNHYIRFLRKLKDNGDEGCFRTSCLLTRYAKDVPCGCRVPGKILRKPLMIDLKRIREEKELPKVQPKPVPVKKPPRKKLQF</sequence>
<feature type="binding site" evidence="3">
    <location>
        <position position="141"/>
    </location>
    <ligand>
        <name>substrate</name>
    </ligand>
</feature>
<organism evidence="5 6">
    <name type="scientific">Helicoverpa armigera</name>
    <name type="common">Cotton bollworm</name>
    <name type="synonym">Heliothis armigera</name>
    <dbReference type="NCBI Taxonomy" id="29058"/>
    <lineage>
        <taxon>Eukaryota</taxon>
        <taxon>Metazoa</taxon>
        <taxon>Ecdysozoa</taxon>
        <taxon>Arthropoda</taxon>
        <taxon>Hexapoda</taxon>
        <taxon>Insecta</taxon>
        <taxon>Pterygota</taxon>
        <taxon>Neoptera</taxon>
        <taxon>Endopterygota</taxon>
        <taxon>Lepidoptera</taxon>
        <taxon>Glossata</taxon>
        <taxon>Ditrysia</taxon>
        <taxon>Noctuoidea</taxon>
        <taxon>Noctuidae</taxon>
        <taxon>Heliothinae</taxon>
        <taxon>Helicoverpa</taxon>
    </lineage>
</organism>
<dbReference type="InterPro" id="IPR013024">
    <property type="entry name" value="GGCT-like"/>
</dbReference>
<dbReference type="CDD" id="cd06661">
    <property type="entry name" value="GGCT_like"/>
    <property type="match status" value="1"/>
</dbReference>
<dbReference type="Gene3D" id="3.10.490.10">
    <property type="entry name" value="Gamma-glutamyl cyclotransferase-like"/>
    <property type="match status" value="1"/>
</dbReference>
<dbReference type="OrthoDB" id="2924818at2759"/>
<dbReference type="SUPFAM" id="SSF110857">
    <property type="entry name" value="Gamma-glutamyl cyclotransferase-like"/>
    <property type="match status" value="1"/>
</dbReference>
<gene>
    <name evidence="5" type="primary">HaOG204739</name>
    <name evidence="5" type="ORF">B5X24_HaOG204739</name>
</gene>
<dbReference type="InterPro" id="IPR036568">
    <property type="entry name" value="GGCT-like_sf"/>
</dbReference>
<evidence type="ECO:0000256" key="3">
    <source>
        <dbReference type="PIRSR" id="PIRSR617939-2"/>
    </source>
</evidence>
<dbReference type="OMA" id="VIPVERW"/>
<dbReference type="InterPro" id="IPR017939">
    <property type="entry name" value="G-Glutamylcylcotransferase"/>
</dbReference>
<feature type="region of interest" description="Disordered" evidence="4">
    <location>
        <begin position="215"/>
        <end position="235"/>
    </location>
</feature>
<proteinExistence type="predicted"/>